<evidence type="ECO:0000256" key="2">
    <source>
        <dbReference type="ARBA" id="ARBA00023125"/>
    </source>
</evidence>
<keyword evidence="3" id="KW-0539">Nucleus</keyword>
<feature type="compositionally biased region" description="Acidic residues" evidence="4">
    <location>
        <begin position="312"/>
        <end position="322"/>
    </location>
</feature>
<gene>
    <name evidence="7" type="primary">REB1</name>
    <name evidence="7" type="ORF">TWF970_002288</name>
</gene>
<reference evidence="7 8" key="1">
    <citation type="submission" date="2020-01" db="EMBL/GenBank/DDBJ databases">
        <authorList>
            <person name="Palmer J.M."/>
        </authorList>
    </citation>
    <scope>NUCLEOTIDE SEQUENCE [LARGE SCALE GENOMIC DNA]</scope>
    <source>
        <strain evidence="7 8">TWF970</strain>
    </source>
</reference>
<name>A0A7C8RFE2_ORBOL</name>
<dbReference type="Gene3D" id="1.10.10.60">
    <property type="entry name" value="Homeodomain-like"/>
    <property type="match status" value="1"/>
</dbReference>
<dbReference type="EMBL" id="JAABOJ010000016">
    <property type="protein sequence ID" value="KAF3281116.1"/>
    <property type="molecule type" value="Genomic_DNA"/>
</dbReference>
<evidence type="ECO:0000256" key="3">
    <source>
        <dbReference type="ARBA" id="ARBA00023242"/>
    </source>
</evidence>
<comment type="caution">
    <text evidence="7">The sequence shown here is derived from an EMBL/GenBank/DDBJ whole genome shotgun (WGS) entry which is preliminary data.</text>
</comment>
<feature type="domain" description="Myb-like" evidence="5">
    <location>
        <begin position="493"/>
        <end position="542"/>
    </location>
</feature>
<dbReference type="PANTHER" id="PTHR46380:SF2">
    <property type="entry name" value="CYCLIN-D-BINDING MYB-LIKE TRANSCRIPTION FACTOR 1"/>
    <property type="match status" value="1"/>
</dbReference>
<organism evidence="7 8">
    <name type="scientific">Orbilia oligospora</name>
    <name type="common">Nematode-trapping fungus</name>
    <name type="synonym">Arthrobotrys oligospora</name>
    <dbReference type="NCBI Taxonomy" id="2813651"/>
    <lineage>
        <taxon>Eukaryota</taxon>
        <taxon>Fungi</taxon>
        <taxon>Dikarya</taxon>
        <taxon>Ascomycota</taxon>
        <taxon>Pezizomycotina</taxon>
        <taxon>Orbiliomycetes</taxon>
        <taxon>Orbiliales</taxon>
        <taxon>Orbiliaceae</taxon>
        <taxon>Orbilia</taxon>
    </lineage>
</organism>
<proteinExistence type="predicted"/>
<evidence type="ECO:0000259" key="6">
    <source>
        <dbReference type="PROSITE" id="PS51294"/>
    </source>
</evidence>
<sequence>MLRSFWSFVASTPQKSSQSQQNFEADLEGSPTPSTRQSEQQLEMPGTPVHQSSPAGHDGNDDKIAHSPNSKRKRHKKKVKSSPVSIVEVPATAEQLEEERLEEDEGEEDGAMADVSNAEASAKRKRRKSDLELSEKKAKRSRKHKKSAGEGTWTAINGSLPAEEAGDDDDDEAADIEGEEAGVEGDDDDDDHPRIPGVRWFGDVAGVFFEGKWVEADISQVAAIKKRMKAQKARRMEKASQMENEPEPELEGQEPETIEETDRDDKDNEGSRKNQREHSKKSKNHEPAPELEVESHEPEAEPGPEAGPEPQPEPEPEPEPEPAEVKEAPGKDTSKRQKSKRRKSRKQPEPETGADSEPEPATKERRSSKNTKDTSEEPSRRRTYPRDAEGVNPPQVIIPSATDHSFGNSKGVGPPPPPAAYDRGPFTPTEDALIQNVINRYCQLQVPRLNRAGFLNIVWNNDRHKTDFWNVLMTNLPLRTRQSLHAHVRRMYNDFEDRGKWTKEQDDELRDLVAQKGTKWIVIGGLLDRMPEDCRDRWKNYVVCGENRRTNFWDEQEIEKMLEIIDDMLDILVARHEENGTLALPVPKGESEEGRAARLENEKFCHREEVDWMIVSERMGHTRSRMQCLAKGKDLWAKIDDGLDVGSRRTKKSRAKKGRKGKRAVEDGGDAEEIPLPALKEAKNMLPGDYLYVLQRISVQGYDCLASIDWNKLTEIDTVKHFTPEQFKAGFHSYMKDHNPRKKDLRSFVAEQLGDLSELPGMIRNKRYRPPAGATSPAVAAAPPTAKKNRRRKKQDAAQVQQPGSPAEAEARSGNSSHHGSPPRRLNRAEKPSHSPGNPFAKQPSNDKEAAPPSGPRTRGKAASARAPKKSPKKQYKSAEYISDSDNDKNNGNEAVDEGAQEGEVMEVDGANGVSGSAEAEEPENGAEADDEMGESVAFGNASKEKKR</sequence>
<dbReference type="GO" id="GO:0005634">
    <property type="term" value="C:nucleus"/>
    <property type="evidence" value="ECO:0007669"/>
    <property type="project" value="UniProtKB-SubCell"/>
</dbReference>
<feature type="compositionally biased region" description="Basic residues" evidence="4">
    <location>
        <begin position="867"/>
        <end position="876"/>
    </location>
</feature>
<feature type="domain" description="HTH myb-type" evidence="6">
    <location>
        <begin position="493"/>
        <end position="546"/>
    </location>
</feature>
<dbReference type="GO" id="GO:0003700">
    <property type="term" value="F:DNA-binding transcription factor activity"/>
    <property type="evidence" value="ECO:0007669"/>
    <property type="project" value="TreeGrafter"/>
</dbReference>
<feature type="region of interest" description="Disordered" evidence="4">
    <location>
        <begin position="225"/>
        <end position="425"/>
    </location>
</feature>
<dbReference type="InterPro" id="IPR009057">
    <property type="entry name" value="Homeodomain-like_sf"/>
</dbReference>
<feature type="compositionally biased region" description="Basic and acidic residues" evidence="4">
    <location>
        <begin position="323"/>
        <end position="335"/>
    </location>
</feature>
<evidence type="ECO:0000313" key="7">
    <source>
        <dbReference type="EMBL" id="KAF3281116.1"/>
    </source>
</evidence>
<feature type="region of interest" description="Disordered" evidence="4">
    <location>
        <begin position="647"/>
        <end position="668"/>
    </location>
</feature>
<dbReference type="InterPro" id="IPR051651">
    <property type="entry name" value="DMTF1_DNA-bind_reg"/>
</dbReference>
<feature type="compositionally biased region" description="Acidic residues" evidence="4">
    <location>
        <begin position="919"/>
        <end position="934"/>
    </location>
</feature>
<dbReference type="CDD" id="cd00167">
    <property type="entry name" value="SANT"/>
    <property type="match status" value="1"/>
</dbReference>
<feature type="compositionally biased region" description="Polar residues" evidence="4">
    <location>
        <begin position="9"/>
        <end position="23"/>
    </location>
</feature>
<dbReference type="GO" id="GO:0000976">
    <property type="term" value="F:transcription cis-regulatory region binding"/>
    <property type="evidence" value="ECO:0007669"/>
    <property type="project" value="TreeGrafter"/>
</dbReference>
<dbReference type="Pfam" id="PF00249">
    <property type="entry name" value="Myb_DNA-binding"/>
    <property type="match status" value="1"/>
</dbReference>
<feature type="compositionally biased region" description="Basic and acidic residues" evidence="4">
    <location>
        <begin position="263"/>
        <end position="277"/>
    </location>
</feature>
<feature type="compositionally biased region" description="Basic and acidic residues" evidence="4">
    <location>
        <begin position="284"/>
        <end position="299"/>
    </location>
</feature>
<dbReference type="InterPro" id="IPR001005">
    <property type="entry name" value="SANT/Myb"/>
</dbReference>
<evidence type="ECO:0000256" key="4">
    <source>
        <dbReference type="SAM" id="MobiDB-lite"/>
    </source>
</evidence>
<feature type="compositionally biased region" description="Basic residues" evidence="4">
    <location>
        <begin position="69"/>
        <end position="80"/>
    </location>
</feature>
<dbReference type="SUPFAM" id="SSF46689">
    <property type="entry name" value="Homeodomain-like"/>
    <property type="match status" value="1"/>
</dbReference>
<feature type="compositionally biased region" description="Basic residues" evidence="4">
    <location>
        <begin position="137"/>
        <end position="146"/>
    </location>
</feature>
<dbReference type="Proteomes" id="UP000474640">
    <property type="component" value="Unassembled WGS sequence"/>
</dbReference>
<keyword evidence="2" id="KW-0238">DNA-binding</keyword>
<feature type="region of interest" description="Disordered" evidence="4">
    <location>
        <begin position="1"/>
        <end position="197"/>
    </location>
</feature>
<dbReference type="PROSITE" id="PS51294">
    <property type="entry name" value="HTH_MYB"/>
    <property type="match status" value="1"/>
</dbReference>
<evidence type="ECO:0000313" key="8">
    <source>
        <dbReference type="Proteomes" id="UP000474640"/>
    </source>
</evidence>
<feature type="compositionally biased region" description="Acidic residues" evidence="4">
    <location>
        <begin position="95"/>
        <end position="111"/>
    </location>
</feature>
<feature type="compositionally biased region" description="Acidic residues" evidence="4">
    <location>
        <begin position="895"/>
        <end position="907"/>
    </location>
</feature>
<feature type="compositionally biased region" description="Acidic residues" evidence="4">
    <location>
        <begin position="244"/>
        <end position="262"/>
    </location>
</feature>
<dbReference type="OrthoDB" id="39591at2759"/>
<accession>A0A7C8RFE2</accession>
<feature type="compositionally biased region" description="Low complexity" evidence="4">
    <location>
        <begin position="770"/>
        <end position="786"/>
    </location>
</feature>
<protein>
    <submittedName>
        <fullName evidence="7">RNA polymerase I enhancer binding protein</fullName>
    </submittedName>
</protein>
<feature type="compositionally biased region" description="Basic residues" evidence="4">
    <location>
        <begin position="336"/>
        <end position="345"/>
    </location>
</feature>
<evidence type="ECO:0000259" key="5">
    <source>
        <dbReference type="PROSITE" id="PS50090"/>
    </source>
</evidence>
<dbReference type="SMART" id="SM00717">
    <property type="entry name" value="SANT"/>
    <property type="match status" value="3"/>
</dbReference>
<dbReference type="PROSITE" id="PS50090">
    <property type="entry name" value="MYB_LIKE"/>
    <property type="match status" value="1"/>
</dbReference>
<dbReference type="InterPro" id="IPR017930">
    <property type="entry name" value="Myb_dom"/>
</dbReference>
<comment type="subcellular location">
    <subcellularLocation>
        <location evidence="1">Nucleus</location>
    </subcellularLocation>
</comment>
<feature type="compositionally biased region" description="Acidic residues" evidence="4">
    <location>
        <begin position="164"/>
        <end position="190"/>
    </location>
</feature>
<feature type="compositionally biased region" description="Basic and acidic residues" evidence="4">
    <location>
        <begin position="360"/>
        <end position="389"/>
    </location>
</feature>
<feature type="compositionally biased region" description="Polar residues" evidence="4">
    <location>
        <begin position="31"/>
        <end position="41"/>
    </location>
</feature>
<dbReference type="AlphaFoldDB" id="A0A7C8RFE2"/>
<feature type="region of interest" description="Disordered" evidence="4">
    <location>
        <begin position="761"/>
        <end position="948"/>
    </location>
</feature>
<feature type="compositionally biased region" description="Basic residues" evidence="4">
    <location>
        <begin position="648"/>
        <end position="662"/>
    </location>
</feature>
<evidence type="ECO:0000256" key="1">
    <source>
        <dbReference type="ARBA" id="ARBA00004123"/>
    </source>
</evidence>
<dbReference type="PANTHER" id="PTHR46380">
    <property type="entry name" value="CYCLIN-D-BINDING MYB-LIKE TRANSCRIPTION FACTOR 1"/>
    <property type="match status" value="1"/>
</dbReference>